<keyword evidence="12" id="KW-1185">Reference proteome</keyword>
<feature type="binding site" evidence="9">
    <location>
        <position position="77"/>
    </location>
    <ligand>
        <name>Zn(2+)</name>
        <dbReference type="ChEBI" id="CHEBI:29105"/>
        <label>2</label>
    </ligand>
</feature>
<feature type="binding site" evidence="9">
    <location>
        <position position="77"/>
    </location>
    <ligand>
        <name>Mg(2+)</name>
        <dbReference type="ChEBI" id="CHEBI:18420"/>
    </ligand>
</feature>
<dbReference type="EC" id="3.1.3.1" evidence="2 11"/>
<evidence type="ECO:0000256" key="9">
    <source>
        <dbReference type="PIRSR" id="PIRSR601952-2"/>
    </source>
</evidence>
<reference evidence="13" key="1">
    <citation type="submission" date="2025-08" db="UniProtKB">
        <authorList>
            <consortium name="RefSeq"/>
        </authorList>
    </citation>
    <scope>IDENTIFICATION</scope>
</reference>
<dbReference type="OrthoDB" id="5818554at2759"/>
<keyword evidence="5 11" id="KW-0378">Hydrolase</keyword>
<dbReference type="AlphaFoldDB" id="A0A6J1NXG4"/>
<comment type="similarity">
    <text evidence="1 10">Belongs to the alkaline phosphatase family.</text>
</comment>
<comment type="catalytic activity">
    <reaction evidence="11">
        <text>a phosphate monoester + H2O = an alcohol + phosphate</text>
        <dbReference type="Rhea" id="RHEA:15017"/>
        <dbReference type="ChEBI" id="CHEBI:15377"/>
        <dbReference type="ChEBI" id="CHEBI:30879"/>
        <dbReference type="ChEBI" id="CHEBI:43474"/>
        <dbReference type="ChEBI" id="CHEBI:67140"/>
        <dbReference type="EC" id="3.1.3.1"/>
    </reaction>
</comment>
<dbReference type="PANTHER" id="PTHR11596">
    <property type="entry name" value="ALKALINE PHOSPHATASE"/>
    <property type="match status" value="1"/>
</dbReference>
<feature type="binding site" evidence="9">
    <location>
        <position position="356"/>
    </location>
    <ligand>
        <name>Zn(2+)</name>
        <dbReference type="ChEBI" id="CHEBI:29105"/>
        <label>2</label>
    </ligand>
</feature>
<evidence type="ECO:0000256" key="2">
    <source>
        <dbReference type="ARBA" id="ARBA00012647"/>
    </source>
</evidence>
<dbReference type="Gene3D" id="3.40.720.10">
    <property type="entry name" value="Alkaline Phosphatase, subunit A"/>
    <property type="match status" value="1"/>
</dbReference>
<dbReference type="CDD" id="cd16012">
    <property type="entry name" value="ALP"/>
    <property type="match status" value="1"/>
</dbReference>
<keyword evidence="4 9" id="KW-0479">Metal-binding</keyword>
<dbReference type="InterPro" id="IPR001952">
    <property type="entry name" value="Alkaline_phosphatase"/>
</dbReference>
<feature type="binding site" evidence="9">
    <location>
        <position position="352"/>
    </location>
    <ligand>
        <name>Zn(2+)</name>
        <dbReference type="ChEBI" id="CHEBI:29105"/>
        <label>2</label>
    </ligand>
</feature>
<dbReference type="GeneID" id="112054408"/>
<keyword evidence="3" id="KW-0597">Phosphoprotein</keyword>
<dbReference type="GO" id="GO:0046872">
    <property type="term" value="F:metal ion binding"/>
    <property type="evidence" value="ECO:0007669"/>
    <property type="project" value="UniProtKB-KW"/>
</dbReference>
<evidence type="ECO:0000256" key="5">
    <source>
        <dbReference type="ARBA" id="ARBA00022801"/>
    </source>
</evidence>
<feature type="binding site" evidence="9">
    <location>
        <position position="393"/>
    </location>
    <ligand>
        <name>Zn(2+)</name>
        <dbReference type="ChEBI" id="CHEBI:29105"/>
        <label>2</label>
    </ligand>
</feature>
<evidence type="ECO:0000256" key="10">
    <source>
        <dbReference type="RuleBase" id="RU003946"/>
    </source>
</evidence>
<evidence type="ECO:0000256" key="6">
    <source>
        <dbReference type="ARBA" id="ARBA00022833"/>
    </source>
</evidence>
<dbReference type="InterPro" id="IPR018299">
    <property type="entry name" value="Alkaline_phosphatase_AS"/>
</dbReference>
<dbReference type="PANTHER" id="PTHR11596:SF5">
    <property type="entry name" value="ALKALINE PHOSPHATASE"/>
    <property type="match status" value="1"/>
</dbReference>
<gene>
    <name evidence="13" type="primary">LOC112054408</name>
</gene>
<dbReference type="GO" id="GO:0098552">
    <property type="term" value="C:side of membrane"/>
    <property type="evidence" value="ECO:0007669"/>
    <property type="project" value="UniProtKB-KW"/>
</dbReference>
<sequence length="542" mass="59384">MPIILFRLNNELQLSVVKMHRSGVVVLVVLCFIVPMRCSLRKDADYWTKLAVDELEEALNVKWNVGVAKNVILFIGDGMGPNTVTATRIYKGGESHRLAYEMFPHVGLLKTYSADKMVPDSASTATALLCGVKVNQNTVGVDSSAKHKDCKASLNPKAQLDSLAALALRAGKSAGFVTTMRVTHATPGPVYAHSAARTWECDSDMPTGTEKCKDIARQLVEDWPGRDLNVIMGGGRQGLMSNCTGTPSDPISSWACSRSDGRNLIKEYKADKQRRGLKYSIVSNNRELKKFNVNKTDYLLGIFANEHLRYESERDKGPDGMPSISDMVEAAVKVLQRNSKGFFLMVEGGNIDMAHHRGRAKVAINESSAMEEAVKLAVKMTDEKDTLIVVTSDHAHSLQINGYPDRGISIFGTTGPSKYDNLNYTILSYGTGGPGSFQYSIETNATGGHIVRKDPNKVDTESFKYEQVSAIPLDENIHGGVDVAIYARGPYAHLFHNVHEQNYVFHAICYAANIGSYSIGNSLEINVAIYMTTLLTLVGFSL</sequence>
<dbReference type="KEGG" id="bany:112054408"/>
<keyword evidence="6 9" id="KW-0862">Zinc</keyword>
<keyword evidence="7 9" id="KW-0460">Magnesium</keyword>
<evidence type="ECO:0000256" key="1">
    <source>
        <dbReference type="ARBA" id="ARBA00005984"/>
    </source>
</evidence>
<dbReference type="GO" id="GO:0005886">
    <property type="term" value="C:plasma membrane"/>
    <property type="evidence" value="ECO:0007669"/>
    <property type="project" value="UniProtKB-SubCell"/>
</dbReference>
<feature type="binding site" evidence="9">
    <location>
        <position position="186"/>
    </location>
    <ligand>
        <name>Mg(2+)</name>
        <dbReference type="ChEBI" id="CHEBI:18420"/>
    </ligand>
</feature>
<dbReference type="PROSITE" id="PS00123">
    <property type="entry name" value="ALKALINE_PHOSPHATASE"/>
    <property type="match status" value="1"/>
</dbReference>
<dbReference type="PRINTS" id="PR00113">
    <property type="entry name" value="ALKPHPHTASE"/>
</dbReference>
<accession>A0A6J1NXG4</accession>
<dbReference type="Pfam" id="PF00245">
    <property type="entry name" value="Alk_phosphatase"/>
    <property type="match status" value="1"/>
</dbReference>
<evidence type="ECO:0000256" key="7">
    <source>
        <dbReference type="ARBA" id="ARBA00022842"/>
    </source>
</evidence>
<evidence type="ECO:0000256" key="3">
    <source>
        <dbReference type="ARBA" id="ARBA00022553"/>
    </source>
</evidence>
<dbReference type="InterPro" id="IPR017850">
    <property type="entry name" value="Alkaline_phosphatase_core_sf"/>
</dbReference>
<dbReference type="Proteomes" id="UP001652582">
    <property type="component" value="Chromosome 16"/>
</dbReference>
<feature type="binding site" evidence="9">
    <location>
        <position position="347"/>
    </location>
    <ligand>
        <name>Mg(2+)</name>
        <dbReference type="ChEBI" id="CHEBI:18420"/>
    </ligand>
</feature>
<feature type="binding site" evidence="9">
    <location>
        <position position="394"/>
    </location>
    <ligand>
        <name>Zn(2+)</name>
        <dbReference type="ChEBI" id="CHEBI:29105"/>
        <label>2</label>
    </ligand>
</feature>
<protein>
    <recommendedName>
        <fullName evidence="2 11">Alkaline phosphatase</fullName>
        <ecNumber evidence="2 11">3.1.3.1</ecNumber>
    </recommendedName>
</protein>
<comment type="cofactor">
    <cofactor evidence="9">
        <name>Mg(2+)</name>
        <dbReference type="ChEBI" id="CHEBI:18420"/>
    </cofactor>
    <text evidence="9">Binds 1 Mg(2+) ion.</text>
</comment>
<dbReference type="SUPFAM" id="SSF53649">
    <property type="entry name" value="Alkaline phosphatase-like"/>
    <property type="match status" value="1"/>
</dbReference>
<feature type="binding site" evidence="9">
    <location>
        <position position="478"/>
    </location>
    <ligand>
        <name>Zn(2+)</name>
        <dbReference type="ChEBI" id="CHEBI:29105"/>
        <label>2</label>
    </ligand>
</feature>
<comment type="cofactor">
    <cofactor evidence="9">
        <name>Zn(2+)</name>
        <dbReference type="ChEBI" id="CHEBI:29105"/>
    </cofactor>
    <text evidence="9">Binds 2 Zn(2+) ions.</text>
</comment>
<evidence type="ECO:0000256" key="8">
    <source>
        <dbReference type="PIRSR" id="PIRSR601952-1"/>
    </source>
</evidence>
<proteinExistence type="inferred from homology"/>
<dbReference type="SMART" id="SM00098">
    <property type="entry name" value="alkPPc"/>
    <property type="match status" value="1"/>
</dbReference>
<evidence type="ECO:0000313" key="12">
    <source>
        <dbReference type="Proteomes" id="UP001652582"/>
    </source>
</evidence>
<feature type="binding site" evidence="9">
    <location>
        <position position="184"/>
    </location>
    <ligand>
        <name>Mg(2+)</name>
        <dbReference type="ChEBI" id="CHEBI:18420"/>
    </ligand>
</feature>
<name>A0A6J1NXG4_BICAN</name>
<evidence type="ECO:0000256" key="11">
    <source>
        <dbReference type="RuleBase" id="RU003947"/>
    </source>
</evidence>
<evidence type="ECO:0000313" key="13">
    <source>
        <dbReference type="RefSeq" id="XP_023949952.2"/>
    </source>
</evidence>
<evidence type="ECO:0000256" key="4">
    <source>
        <dbReference type="ARBA" id="ARBA00022723"/>
    </source>
</evidence>
<organism evidence="12 13">
    <name type="scientific">Bicyclus anynana</name>
    <name type="common">Squinting bush brown butterfly</name>
    <dbReference type="NCBI Taxonomy" id="110368"/>
    <lineage>
        <taxon>Eukaryota</taxon>
        <taxon>Metazoa</taxon>
        <taxon>Ecdysozoa</taxon>
        <taxon>Arthropoda</taxon>
        <taxon>Hexapoda</taxon>
        <taxon>Insecta</taxon>
        <taxon>Pterygota</taxon>
        <taxon>Neoptera</taxon>
        <taxon>Endopterygota</taxon>
        <taxon>Lepidoptera</taxon>
        <taxon>Glossata</taxon>
        <taxon>Ditrysia</taxon>
        <taxon>Papilionoidea</taxon>
        <taxon>Nymphalidae</taxon>
        <taxon>Satyrinae</taxon>
        <taxon>Satyrini</taxon>
        <taxon>Mycalesina</taxon>
        <taxon>Bicyclus</taxon>
    </lineage>
</organism>
<dbReference type="GO" id="GO:0004035">
    <property type="term" value="F:alkaline phosphatase activity"/>
    <property type="evidence" value="ECO:0007669"/>
    <property type="project" value="UniProtKB-EC"/>
</dbReference>
<feature type="active site" description="Phosphoserine intermediate" evidence="8">
    <location>
        <position position="121"/>
    </location>
</feature>
<dbReference type="RefSeq" id="XP_023949952.2">
    <property type="nucleotide sequence ID" value="XM_024094184.2"/>
</dbReference>